<evidence type="ECO:0000259" key="2">
    <source>
        <dbReference type="PROSITE" id="PS50887"/>
    </source>
</evidence>
<proteinExistence type="predicted"/>
<dbReference type="InterPro" id="IPR000160">
    <property type="entry name" value="GGDEF_dom"/>
</dbReference>
<dbReference type="Gene3D" id="3.30.70.270">
    <property type="match status" value="1"/>
</dbReference>
<dbReference type="SUPFAM" id="SSF55073">
    <property type="entry name" value="Nucleotide cyclase"/>
    <property type="match status" value="1"/>
</dbReference>
<gene>
    <name evidence="3" type="ORF">A2042_08300</name>
</gene>
<accession>A0A1F7RDH2</accession>
<keyword evidence="1" id="KW-0472">Membrane</keyword>
<dbReference type="InterPro" id="IPR043128">
    <property type="entry name" value="Rev_trsase/Diguanyl_cyclase"/>
</dbReference>
<dbReference type="EMBL" id="MGDB01000114">
    <property type="protein sequence ID" value="OGL39613.1"/>
    <property type="molecule type" value="Genomic_DNA"/>
</dbReference>
<keyword evidence="1" id="KW-1133">Transmembrane helix</keyword>
<name>A0A1F7RDH2_9BACT</name>
<evidence type="ECO:0000313" key="3">
    <source>
        <dbReference type="EMBL" id="OGL39613.1"/>
    </source>
</evidence>
<dbReference type="Proteomes" id="UP000178526">
    <property type="component" value="Unassembled WGS sequence"/>
</dbReference>
<sequence length="188" mass="21320">MKKRFLGLFGFFLLLYGCTQGTINDLPFYIILIPATVAVVIVAILLALILKVQKNFFTSSKRTMKKNLASELSRAKRFNYKTGLLILDVKTAVPRGVHNFLPGRTIDVESLQSKLREYDQVIKMNFRRYKVILSQIAADEDSETIKKRLLATAAEMKWGEIRIGVASYPKDGETAEELIKAAEKDMKE</sequence>
<reference evidence="3 4" key="1">
    <citation type="journal article" date="2016" name="Nat. Commun.">
        <title>Thousands of microbial genomes shed light on interconnected biogeochemical processes in an aquifer system.</title>
        <authorList>
            <person name="Anantharaman K."/>
            <person name="Brown C.T."/>
            <person name="Hug L.A."/>
            <person name="Sharon I."/>
            <person name="Castelle C.J."/>
            <person name="Probst A.J."/>
            <person name="Thomas B.C."/>
            <person name="Singh A."/>
            <person name="Wilkins M.J."/>
            <person name="Karaoz U."/>
            <person name="Brodie E.L."/>
            <person name="Williams K.H."/>
            <person name="Hubbard S.S."/>
            <person name="Banfield J.F."/>
        </authorList>
    </citation>
    <scope>NUCLEOTIDE SEQUENCE [LARGE SCALE GENOMIC DNA]</scope>
</reference>
<dbReference type="PROSITE" id="PS50887">
    <property type="entry name" value="GGDEF"/>
    <property type="match status" value="1"/>
</dbReference>
<comment type="caution">
    <text evidence="3">The sequence shown here is derived from an EMBL/GenBank/DDBJ whole genome shotgun (WGS) entry which is preliminary data.</text>
</comment>
<evidence type="ECO:0000256" key="1">
    <source>
        <dbReference type="SAM" id="Phobius"/>
    </source>
</evidence>
<dbReference type="InterPro" id="IPR029787">
    <property type="entry name" value="Nucleotide_cyclase"/>
</dbReference>
<organism evidence="3 4">
    <name type="scientific">Candidatus Schekmanbacteria bacterium GWA2_38_11</name>
    <dbReference type="NCBI Taxonomy" id="1817876"/>
    <lineage>
        <taxon>Bacteria</taxon>
        <taxon>Candidatus Schekmaniibacteriota</taxon>
    </lineage>
</organism>
<keyword evidence="1" id="KW-0812">Transmembrane</keyword>
<protein>
    <recommendedName>
        <fullName evidence="2">GGDEF domain-containing protein</fullName>
    </recommendedName>
</protein>
<dbReference type="PROSITE" id="PS51257">
    <property type="entry name" value="PROKAR_LIPOPROTEIN"/>
    <property type="match status" value="1"/>
</dbReference>
<feature type="transmembrane region" description="Helical" evidence="1">
    <location>
        <begin position="29"/>
        <end position="52"/>
    </location>
</feature>
<evidence type="ECO:0000313" key="4">
    <source>
        <dbReference type="Proteomes" id="UP000178526"/>
    </source>
</evidence>
<feature type="domain" description="GGDEF" evidence="2">
    <location>
        <begin position="80"/>
        <end position="188"/>
    </location>
</feature>
<dbReference type="AlphaFoldDB" id="A0A1F7RDH2"/>